<feature type="compositionally biased region" description="Basic and acidic residues" evidence="1">
    <location>
        <begin position="19"/>
        <end position="29"/>
    </location>
</feature>
<accession>A0A3M8FFF8</accession>
<dbReference type="SUPFAM" id="SSF109854">
    <property type="entry name" value="DinB/YfiT-like putative metalloenzymes"/>
    <property type="match status" value="1"/>
</dbReference>
<protein>
    <submittedName>
        <fullName evidence="2">DinB family protein</fullName>
    </submittedName>
</protein>
<name>A0A3M8FFF8_9ACTN</name>
<evidence type="ECO:0000313" key="2">
    <source>
        <dbReference type="EMBL" id="RKM99282.1"/>
    </source>
</evidence>
<reference evidence="2 3" key="1">
    <citation type="journal article" date="2014" name="Genome Announc.">
        <title>Draft Genome Sequence of Streptomyces fradiae ATCC 19609, a Strain Highly Sensitive to Antibiotics.</title>
        <authorList>
            <person name="Bekker O.B."/>
            <person name="Klimina K.M."/>
            <person name="Vatlin A.A."/>
            <person name="Zakharevich N.V."/>
            <person name="Kasianov A.S."/>
            <person name="Danilenko V.N."/>
        </authorList>
    </citation>
    <scope>NUCLEOTIDE SEQUENCE [LARGE SCALE GENOMIC DNA]</scope>
    <source>
        <strain evidence="2 3">ATCC 19609</strain>
    </source>
</reference>
<comment type="caution">
    <text evidence="2">The sequence shown here is derived from an EMBL/GenBank/DDBJ whole genome shotgun (WGS) entry which is preliminary data.</text>
</comment>
<sequence>MPGRGRGRRPVLGRGRGTLRTESDRKSFYGRDTGGTRARPTGHRARAPALSPPARPPYEGTHPVNAHAPASSATSRTPSAAPAPAPGTVPPRDLPGERGEFLRSMAEQRANLLITVRDLDDEQAARRTTVSDLTLGGLLRHVTQGERAWIRILADGEGRAPEGMFDMDQYRMREEDTLAALVADYEAAARVTEETVAGLPGLDVTVPLPHSPWGPPETVHWSARRILLHIVRETAQHAGHADMIREALDGSSTTDRMVPPGSAA</sequence>
<feature type="compositionally biased region" description="Pro residues" evidence="1">
    <location>
        <begin position="81"/>
        <end position="93"/>
    </location>
</feature>
<keyword evidence="3" id="KW-1185">Reference proteome</keyword>
<dbReference type="Pfam" id="PF04978">
    <property type="entry name" value="MST"/>
    <property type="match status" value="1"/>
</dbReference>
<dbReference type="InterPro" id="IPR007061">
    <property type="entry name" value="MST-like"/>
</dbReference>
<evidence type="ECO:0000256" key="1">
    <source>
        <dbReference type="SAM" id="MobiDB-lite"/>
    </source>
</evidence>
<dbReference type="Gene3D" id="1.20.120.450">
    <property type="entry name" value="dinb family like domain"/>
    <property type="match status" value="1"/>
</dbReference>
<dbReference type="Proteomes" id="UP000028058">
    <property type="component" value="Unassembled WGS sequence"/>
</dbReference>
<dbReference type="InterPro" id="IPR034660">
    <property type="entry name" value="DinB/YfiT-like"/>
</dbReference>
<feature type="compositionally biased region" description="Low complexity" evidence="1">
    <location>
        <begin position="68"/>
        <end position="80"/>
    </location>
</feature>
<proteinExistence type="predicted"/>
<evidence type="ECO:0000313" key="3">
    <source>
        <dbReference type="Proteomes" id="UP000028058"/>
    </source>
</evidence>
<gene>
    <name evidence="2" type="ORF">SFRA_003590</name>
</gene>
<feature type="region of interest" description="Disordered" evidence="1">
    <location>
        <begin position="1"/>
        <end position="98"/>
    </location>
</feature>
<feature type="compositionally biased region" description="Basic residues" evidence="1">
    <location>
        <begin position="1"/>
        <end position="11"/>
    </location>
</feature>
<organism evidence="2 3">
    <name type="scientific">Streptomyces xinghaiensis</name>
    <dbReference type="NCBI Taxonomy" id="1038928"/>
    <lineage>
        <taxon>Bacteria</taxon>
        <taxon>Bacillati</taxon>
        <taxon>Actinomycetota</taxon>
        <taxon>Actinomycetes</taxon>
        <taxon>Kitasatosporales</taxon>
        <taxon>Streptomycetaceae</taxon>
        <taxon>Streptomyces</taxon>
    </lineage>
</organism>
<dbReference type="OrthoDB" id="4548523at2"/>
<dbReference type="AlphaFoldDB" id="A0A3M8FFF8"/>
<dbReference type="EMBL" id="JNAD02000001">
    <property type="protein sequence ID" value="RKM99282.1"/>
    <property type="molecule type" value="Genomic_DNA"/>
</dbReference>